<sequence>MDQNGNESSDKELHQTMPKQENAELFLSLPLNSSSPQPLCPSKITITTAVDKKPIVIVIQDAAASCILERINSSSHIYSPDELFSISSSLSIIADEVMSMANKEAKKKNIELSNGNIHASNMKVHTTNGKLDVTKSEKKKDAGESCQPESKGTSAKTQETQLSPASGATSDDAHHDQSEHDDDDASCSSSSCTNSMSTLLSISSSEESTFCTKGQNLTCKFHQRHEFLSKLQDQNLKNLLLENEAAVQQEALSLLTRERLLQKKKRTKEEDGDDDDNDENEPIPNEIDVPKKQKSTITDSIRRSLLFEYYHTLPGIFGIVIYCLAHQTVYESIYNFYYELIVGNFAKAGHEHHFFNFLIFMGLFLGRLSGDIFLFISEDAYCTAKFDMHNRLRRGAWDASIMRWIRKRRTLQTIISVFSVYFWYIGTGFYLHKALPTLMDVRMDVLETLPSVVWKKKKAMDDDGDGSAGLGEGSFAFCEYDDFATPVFQWIITGHLSLTNQTPKSCSRIDDEEEQHEDDEDYDKLIAELGIEDERYLYSKLSITSFYTLMGDATAGLVSARDTFLFNGVVALGSLYILKRLDVPFW</sequence>
<evidence type="ECO:0000256" key="1">
    <source>
        <dbReference type="SAM" id="MobiDB-lite"/>
    </source>
</evidence>
<feature type="region of interest" description="Disordered" evidence="1">
    <location>
        <begin position="265"/>
        <end position="294"/>
    </location>
</feature>
<feature type="transmembrane region" description="Helical" evidence="2">
    <location>
        <begin position="354"/>
        <end position="376"/>
    </location>
</feature>
<accession>A0A7S1ZS48</accession>
<proteinExistence type="predicted"/>
<feature type="compositionally biased region" description="Basic and acidic residues" evidence="1">
    <location>
        <begin position="132"/>
        <end position="143"/>
    </location>
</feature>
<feature type="compositionally biased region" description="Polar residues" evidence="1">
    <location>
        <begin position="112"/>
        <end position="129"/>
    </location>
</feature>
<reference evidence="3" key="1">
    <citation type="submission" date="2021-01" db="EMBL/GenBank/DDBJ databases">
        <authorList>
            <person name="Corre E."/>
            <person name="Pelletier E."/>
            <person name="Niang G."/>
            <person name="Scheremetjew M."/>
            <person name="Finn R."/>
            <person name="Kale V."/>
            <person name="Holt S."/>
            <person name="Cochrane G."/>
            <person name="Meng A."/>
            <person name="Brown T."/>
            <person name="Cohen L."/>
        </authorList>
    </citation>
    <scope>NUCLEOTIDE SEQUENCE</scope>
    <source>
        <strain evidence="3">Pop2</strain>
    </source>
</reference>
<feature type="compositionally biased region" description="Polar residues" evidence="1">
    <location>
        <begin position="147"/>
        <end position="169"/>
    </location>
</feature>
<keyword evidence="2" id="KW-0812">Transmembrane</keyword>
<keyword evidence="2" id="KW-1133">Transmembrane helix</keyword>
<organism evidence="3">
    <name type="scientific">Ditylum brightwellii</name>
    <dbReference type="NCBI Taxonomy" id="49249"/>
    <lineage>
        <taxon>Eukaryota</taxon>
        <taxon>Sar</taxon>
        <taxon>Stramenopiles</taxon>
        <taxon>Ochrophyta</taxon>
        <taxon>Bacillariophyta</taxon>
        <taxon>Mediophyceae</taxon>
        <taxon>Lithodesmiophycidae</taxon>
        <taxon>Lithodesmiales</taxon>
        <taxon>Lithodesmiaceae</taxon>
        <taxon>Ditylum</taxon>
    </lineage>
</organism>
<gene>
    <name evidence="3" type="ORF">DBRI1063_LOCUS19939</name>
</gene>
<feature type="transmembrane region" description="Helical" evidence="2">
    <location>
        <begin position="411"/>
        <end position="431"/>
    </location>
</feature>
<feature type="region of interest" description="Disordered" evidence="1">
    <location>
        <begin position="112"/>
        <end position="190"/>
    </location>
</feature>
<name>A0A7S1ZS48_9STRA</name>
<keyword evidence="2" id="KW-0472">Membrane</keyword>
<feature type="compositionally biased region" description="Acidic residues" evidence="1">
    <location>
        <begin position="270"/>
        <end position="281"/>
    </location>
</feature>
<evidence type="ECO:0000313" key="3">
    <source>
        <dbReference type="EMBL" id="CAD9347539.1"/>
    </source>
</evidence>
<protein>
    <submittedName>
        <fullName evidence="3">Uncharacterized protein</fullName>
    </submittedName>
</protein>
<evidence type="ECO:0000256" key="2">
    <source>
        <dbReference type="SAM" id="Phobius"/>
    </source>
</evidence>
<dbReference type="AlphaFoldDB" id="A0A7S1ZS48"/>
<dbReference type="EMBL" id="HBGN01030956">
    <property type="protein sequence ID" value="CAD9347539.1"/>
    <property type="molecule type" value="Transcribed_RNA"/>
</dbReference>